<keyword evidence="1" id="KW-0805">Transcription regulation</keyword>
<keyword evidence="3" id="KW-0804">Transcription</keyword>
<gene>
    <name evidence="7" type="ORF">ACFSXZ_14665</name>
</gene>
<dbReference type="RefSeq" id="WP_378265436.1">
    <property type="nucleotide sequence ID" value="NZ_JBHUKR010000007.1"/>
</dbReference>
<dbReference type="PRINTS" id="PR00455">
    <property type="entry name" value="HTHTETR"/>
</dbReference>
<evidence type="ECO:0000259" key="6">
    <source>
        <dbReference type="PROSITE" id="PS50977"/>
    </source>
</evidence>
<evidence type="ECO:0000256" key="5">
    <source>
        <dbReference type="SAM" id="MobiDB-lite"/>
    </source>
</evidence>
<evidence type="ECO:0000256" key="2">
    <source>
        <dbReference type="ARBA" id="ARBA00023125"/>
    </source>
</evidence>
<dbReference type="PROSITE" id="PS50977">
    <property type="entry name" value="HTH_TETR_2"/>
    <property type="match status" value="1"/>
</dbReference>
<dbReference type="PANTHER" id="PTHR30055">
    <property type="entry name" value="HTH-TYPE TRANSCRIPTIONAL REGULATOR RUTR"/>
    <property type="match status" value="1"/>
</dbReference>
<protein>
    <submittedName>
        <fullName evidence="7">TetR/AcrR family transcriptional regulator</fullName>
    </submittedName>
</protein>
<evidence type="ECO:0000313" key="8">
    <source>
        <dbReference type="Proteomes" id="UP001597417"/>
    </source>
</evidence>
<evidence type="ECO:0000313" key="7">
    <source>
        <dbReference type="EMBL" id="MFD2417570.1"/>
    </source>
</evidence>
<keyword evidence="8" id="KW-1185">Reference proteome</keyword>
<dbReference type="Pfam" id="PF00440">
    <property type="entry name" value="TetR_N"/>
    <property type="match status" value="1"/>
</dbReference>
<evidence type="ECO:0000256" key="4">
    <source>
        <dbReference type="PROSITE-ProRule" id="PRU00335"/>
    </source>
</evidence>
<dbReference type="PANTHER" id="PTHR30055:SF234">
    <property type="entry name" value="HTH-TYPE TRANSCRIPTIONAL REGULATOR BETI"/>
    <property type="match status" value="1"/>
</dbReference>
<dbReference type="Pfam" id="PF21597">
    <property type="entry name" value="TetR_C_43"/>
    <property type="match status" value="1"/>
</dbReference>
<name>A0ABW5FRC5_9PSEU</name>
<sequence>MTEKAVPTRGDSTGSVGSDPGERAPRRLRADAARNIGSLLDAAKTVFGTSGVDAPAKEIADLAGVGVGTLYRHFPKRSDLVQAVVRSGIDACADAGPALSAAHEPGVALAKWLHRYTEFLATKRGLASALHSGDPAFDALPGYFQQRLAPTLGALIEAATAAGEIRGDIRAEELLHAVAQLCRPGADDGLAYSQRMVALLVDGLRYGAGLRRS</sequence>
<dbReference type="Proteomes" id="UP001597417">
    <property type="component" value="Unassembled WGS sequence"/>
</dbReference>
<dbReference type="InterPro" id="IPR049445">
    <property type="entry name" value="TetR_SbtR-like_C"/>
</dbReference>
<evidence type="ECO:0000256" key="3">
    <source>
        <dbReference type="ARBA" id="ARBA00023163"/>
    </source>
</evidence>
<dbReference type="SUPFAM" id="SSF46689">
    <property type="entry name" value="Homeodomain-like"/>
    <property type="match status" value="1"/>
</dbReference>
<dbReference type="SUPFAM" id="SSF48498">
    <property type="entry name" value="Tetracyclin repressor-like, C-terminal domain"/>
    <property type="match status" value="1"/>
</dbReference>
<accession>A0ABW5FRC5</accession>
<organism evidence="7 8">
    <name type="scientific">Amycolatopsis pigmentata</name>
    <dbReference type="NCBI Taxonomy" id="450801"/>
    <lineage>
        <taxon>Bacteria</taxon>
        <taxon>Bacillati</taxon>
        <taxon>Actinomycetota</taxon>
        <taxon>Actinomycetes</taxon>
        <taxon>Pseudonocardiales</taxon>
        <taxon>Pseudonocardiaceae</taxon>
        <taxon>Amycolatopsis</taxon>
    </lineage>
</organism>
<dbReference type="InterPro" id="IPR050109">
    <property type="entry name" value="HTH-type_TetR-like_transc_reg"/>
</dbReference>
<feature type="domain" description="HTH tetR-type" evidence="6">
    <location>
        <begin position="33"/>
        <end position="92"/>
    </location>
</feature>
<feature type="DNA-binding region" description="H-T-H motif" evidence="4">
    <location>
        <begin position="55"/>
        <end position="74"/>
    </location>
</feature>
<dbReference type="InterPro" id="IPR009057">
    <property type="entry name" value="Homeodomain-like_sf"/>
</dbReference>
<dbReference type="InterPro" id="IPR036271">
    <property type="entry name" value="Tet_transcr_reg_TetR-rel_C_sf"/>
</dbReference>
<dbReference type="InterPro" id="IPR001647">
    <property type="entry name" value="HTH_TetR"/>
</dbReference>
<dbReference type="EMBL" id="JBHUKR010000007">
    <property type="protein sequence ID" value="MFD2417570.1"/>
    <property type="molecule type" value="Genomic_DNA"/>
</dbReference>
<comment type="caution">
    <text evidence="7">The sequence shown here is derived from an EMBL/GenBank/DDBJ whole genome shotgun (WGS) entry which is preliminary data.</text>
</comment>
<keyword evidence="2 4" id="KW-0238">DNA-binding</keyword>
<dbReference type="Gene3D" id="1.10.357.10">
    <property type="entry name" value="Tetracycline Repressor, domain 2"/>
    <property type="match status" value="1"/>
</dbReference>
<proteinExistence type="predicted"/>
<reference evidence="8" key="1">
    <citation type="journal article" date="2019" name="Int. J. Syst. Evol. Microbiol.">
        <title>The Global Catalogue of Microorganisms (GCM) 10K type strain sequencing project: providing services to taxonomists for standard genome sequencing and annotation.</title>
        <authorList>
            <consortium name="The Broad Institute Genomics Platform"/>
            <consortium name="The Broad Institute Genome Sequencing Center for Infectious Disease"/>
            <person name="Wu L."/>
            <person name="Ma J."/>
        </authorList>
    </citation>
    <scope>NUCLEOTIDE SEQUENCE [LARGE SCALE GENOMIC DNA]</scope>
    <source>
        <strain evidence="8">CGMCC 4.7645</strain>
    </source>
</reference>
<feature type="region of interest" description="Disordered" evidence="5">
    <location>
        <begin position="1"/>
        <end position="25"/>
    </location>
</feature>
<evidence type="ECO:0000256" key="1">
    <source>
        <dbReference type="ARBA" id="ARBA00023015"/>
    </source>
</evidence>